<feature type="transmembrane region" description="Helical" evidence="4">
    <location>
        <begin position="285"/>
        <end position="303"/>
    </location>
</feature>
<evidence type="ECO:0000313" key="6">
    <source>
        <dbReference type="EMBL" id="GAJ30366.1"/>
    </source>
</evidence>
<feature type="transmembrane region" description="Helical" evidence="4">
    <location>
        <begin position="369"/>
        <end position="389"/>
    </location>
</feature>
<dbReference type="NCBIfam" id="NF009048">
    <property type="entry name" value="PRK12382.1"/>
    <property type="match status" value="1"/>
</dbReference>
<evidence type="ECO:0000313" key="7">
    <source>
        <dbReference type="Proteomes" id="UP000019760"/>
    </source>
</evidence>
<feature type="transmembrane region" description="Helical" evidence="4">
    <location>
        <begin position="309"/>
        <end position="329"/>
    </location>
</feature>
<dbReference type="PANTHER" id="PTHR23531">
    <property type="entry name" value="QUINOLENE RESISTANCE PROTEIN NORA"/>
    <property type="match status" value="1"/>
</dbReference>
<feature type="transmembrane region" description="Helical" evidence="4">
    <location>
        <begin position="181"/>
        <end position="199"/>
    </location>
</feature>
<dbReference type="GO" id="GO:0022857">
    <property type="term" value="F:transmembrane transporter activity"/>
    <property type="evidence" value="ECO:0007669"/>
    <property type="project" value="InterPro"/>
</dbReference>
<organism evidence="6 7">
    <name type="scientific">Acidomonas methanolica NBRC 104435</name>
    <dbReference type="NCBI Taxonomy" id="1231351"/>
    <lineage>
        <taxon>Bacteria</taxon>
        <taxon>Pseudomonadati</taxon>
        <taxon>Pseudomonadota</taxon>
        <taxon>Alphaproteobacteria</taxon>
        <taxon>Acetobacterales</taxon>
        <taxon>Acetobacteraceae</taxon>
        <taxon>Acidomonas</taxon>
    </lineage>
</organism>
<protein>
    <submittedName>
        <fullName evidence="6">Major facilitator superfamily transporter</fullName>
    </submittedName>
</protein>
<feature type="transmembrane region" description="Helical" evidence="4">
    <location>
        <begin position="21"/>
        <end position="44"/>
    </location>
</feature>
<dbReference type="PANTHER" id="PTHR23531:SF1">
    <property type="entry name" value="QUINOLENE RESISTANCE PROTEIN NORA"/>
    <property type="match status" value="1"/>
</dbReference>
<evidence type="ECO:0000256" key="2">
    <source>
        <dbReference type="ARBA" id="ARBA00022989"/>
    </source>
</evidence>
<accession>A0A023D965</accession>
<dbReference type="Pfam" id="PF07690">
    <property type="entry name" value="MFS_1"/>
    <property type="match status" value="1"/>
</dbReference>
<comment type="caution">
    <text evidence="6">The sequence shown here is derived from an EMBL/GenBank/DDBJ whole genome shotgun (WGS) entry which is preliminary data.</text>
</comment>
<evidence type="ECO:0000256" key="1">
    <source>
        <dbReference type="ARBA" id="ARBA00022692"/>
    </source>
</evidence>
<dbReference type="AlphaFoldDB" id="A0A023D965"/>
<feature type="transmembrane region" description="Helical" evidence="4">
    <location>
        <begin position="153"/>
        <end position="175"/>
    </location>
</feature>
<sequence length="399" mass="41183">MNRQTSTTMAPVSGGEATRRLLPFAMMVFLGYLTVGLPLAVLPVHVHDRLGFGPVMVGWVMASQSIATLLTRQFGGVVTDTRGPRPAVLIGMLLCSLAALVYGASVWGDCSPEIALVLLFVGRAVLGLGESLLITGALTWCIGMVGPRYAGRAMVWVGIAMFGAIGGGAPLGSVLLKQGGFGAMALAAAILPLMACLLMKGIEPLPLHCGRRLGFFKVVGLIWPYGTGLALSTIGFGTMFAFLGLDYAGHHWTGASLGLTSFGASYVAARLIFGGLPDQLGGLRVAQVTIPLQIVGLVILWLAPHPWIALAGCAILGAGYSLTFPALGVEAVRHLPPQNRGAAMGAYVAFVDIGLGLAGPLAGTVADRVGYPPVFLLGACASAVALAFVPRLPATQENI</sequence>
<dbReference type="NCBIfam" id="NF003477">
    <property type="entry name" value="PRK05122.1"/>
    <property type="match status" value="1"/>
</dbReference>
<feature type="domain" description="Major facilitator superfamily (MFS) profile" evidence="5">
    <location>
        <begin position="212"/>
        <end position="399"/>
    </location>
</feature>
<dbReference type="EMBL" id="BAND01000124">
    <property type="protein sequence ID" value="GAJ30366.1"/>
    <property type="molecule type" value="Genomic_DNA"/>
</dbReference>
<dbReference type="InterPro" id="IPR052714">
    <property type="entry name" value="MFS_Exporter"/>
</dbReference>
<feature type="transmembrane region" description="Helical" evidence="4">
    <location>
        <begin position="114"/>
        <end position="141"/>
    </location>
</feature>
<keyword evidence="1 4" id="KW-0812">Transmembrane</keyword>
<proteinExistence type="predicted"/>
<reference evidence="6 7" key="2">
    <citation type="journal article" date="2014" name="FEMS Microbiol. Lett.">
        <title>Draft genomic DNA sequence of the facultatively methylotrophic bacterium Acidomonas methanolica type strain MB58.</title>
        <authorList>
            <person name="Higashiura N."/>
            <person name="Hadano H."/>
            <person name="Hirakawa H."/>
            <person name="Matsutani M."/>
            <person name="Takabe S."/>
            <person name="Matsushita K."/>
            <person name="Azuma Y."/>
        </authorList>
    </citation>
    <scope>NUCLEOTIDE SEQUENCE [LARGE SCALE GENOMIC DNA]</scope>
    <source>
        <strain evidence="6 7">MB58</strain>
    </source>
</reference>
<feature type="transmembrane region" description="Helical" evidence="4">
    <location>
        <begin position="56"/>
        <end position="75"/>
    </location>
</feature>
<keyword evidence="3 4" id="KW-0472">Membrane</keyword>
<dbReference type="Proteomes" id="UP000019760">
    <property type="component" value="Unassembled WGS sequence"/>
</dbReference>
<dbReference type="InterPro" id="IPR036259">
    <property type="entry name" value="MFS_trans_sf"/>
</dbReference>
<dbReference type="OrthoDB" id="322544at2"/>
<dbReference type="RefSeq" id="WP_042061329.1">
    <property type="nucleotide sequence ID" value="NZ_BAND01000124.1"/>
</dbReference>
<evidence type="ECO:0000256" key="4">
    <source>
        <dbReference type="SAM" id="Phobius"/>
    </source>
</evidence>
<name>A0A023D965_ACIMT</name>
<evidence type="ECO:0000256" key="3">
    <source>
        <dbReference type="ARBA" id="ARBA00023136"/>
    </source>
</evidence>
<dbReference type="InterPro" id="IPR020846">
    <property type="entry name" value="MFS_dom"/>
</dbReference>
<dbReference type="SUPFAM" id="SSF103473">
    <property type="entry name" value="MFS general substrate transporter"/>
    <property type="match status" value="1"/>
</dbReference>
<feature type="transmembrane region" description="Helical" evidence="4">
    <location>
        <begin position="87"/>
        <end position="108"/>
    </location>
</feature>
<keyword evidence="2 4" id="KW-1133">Transmembrane helix</keyword>
<dbReference type="InterPro" id="IPR011701">
    <property type="entry name" value="MFS"/>
</dbReference>
<evidence type="ECO:0000259" key="5">
    <source>
        <dbReference type="PROSITE" id="PS50850"/>
    </source>
</evidence>
<dbReference type="PROSITE" id="PS50850">
    <property type="entry name" value="MFS"/>
    <property type="match status" value="1"/>
</dbReference>
<feature type="transmembrane region" description="Helical" evidence="4">
    <location>
        <begin position="251"/>
        <end position="273"/>
    </location>
</feature>
<feature type="transmembrane region" description="Helical" evidence="4">
    <location>
        <begin position="341"/>
        <end position="363"/>
    </location>
</feature>
<reference evidence="7" key="1">
    <citation type="journal article" date="2014" name="FEMS Microbiol. Lett.">
        <title>Draft Genomic DNA Sequence of the Facultatively Methylotrophic Bacterium Acidomonas methanolica type strain MB58.</title>
        <authorList>
            <person name="Higashiura N."/>
            <person name="Hadano H."/>
            <person name="Hirakawa H."/>
            <person name="Matsutani M."/>
            <person name="Takabe S."/>
            <person name="Matsushita K."/>
            <person name="Azuma Y."/>
        </authorList>
    </citation>
    <scope>NUCLEOTIDE SEQUENCE [LARGE SCALE GENOMIC DNA]</scope>
    <source>
        <strain evidence="7">MB58</strain>
    </source>
</reference>
<dbReference type="CDD" id="cd17489">
    <property type="entry name" value="MFS_YfcJ_like"/>
    <property type="match status" value="1"/>
</dbReference>
<feature type="transmembrane region" description="Helical" evidence="4">
    <location>
        <begin position="220"/>
        <end position="245"/>
    </location>
</feature>
<gene>
    <name evidence="6" type="ORF">Amme_125_003</name>
</gene>
<dbReference type="Gene3D" id="1.20.1250.20">
    <property type="entry name" value="MFS general substrate transporter like domains"/>
    <property type="match status" value="1"/>
</dbReference>
<keyword evidence="7" id="KW-1185">Reference proteome</keyword>